<feature type="domain" description="SH3b" evidence="3">
    <location>
        <begin position="180"/>
        <end position="241"/>
    </location>
</feature>
<keyword evidence="1" id="KW-1133">Transmembrane helix</keyword>
<feature type="transmembrane region" description="Helical" evidence="1">
    <location>
        <begin position="134"/>
        <end position="152"/>
    </location>
</feature>
<feature type="transmembrane region" description="Helical" evidence="1">
    <location>
        <begin position="159"/>
        <end position="177"/>
    </location>
</feature>
<dbReference type="InterPro" id="IPR011990">
    <property type="entry name" value="TPR-like_helical_dom_sf"/>
</dbReference>
<gene>
    <name evidence="4" type="ORF">QWZ15_07000</name>
</gene>
<dbReference type="Pfam" id="PF08239">
    <property type="entry name" value="SH3_3"/>
    <property type="match status" value="1"/>
</dbReference>
<dbReference type="SUPFAM" id="SSF48452">
    <property type="entry name" value="TPR-like"/>
    <property type="match status" value="1"/>
</dbReference>
<feature type="signal peptide" evidence="2">
    <location>
        <begin position="1"/>
        <end position="23"/>
    </location>
</feature>
<sequence>MPNLKWIFIVFLSAISLLNPHLADCQANNLASLQKADSLFSQKKYKEALKIYEDILYEENTYSPAMLLKMSFISEGMGEFGQASLFLSRYYEHNPNPEVIDKIKSLTNQSRLEGYELSDQDRFLSVLVEYKMEITAFFALLLVVCLIMAFILPGKRSVFVLPASVFLILAFVSNNFIHTSETAIVTGSPVLIMDSPSAAGNLVRRVEAGHRVTISSSQDIWYKITWENREAYIKKSDVSKI</sequence>
<dbReference type="Gene3D" id="1.25.40.10">
    <property type="entry name" value="Tetratricopeptide repeat domain"/>
    <property type="match status" value="1"/>
</dbReference>
<dbReference type="Gene3D" id="2.30.30.40">
    <property type="entry name" value="SH3 Domains"/>
    <property type="match status" value="1"/>
</dbReference>
<dbReference type="Proteomes" id="UP001236663">
    <property type="component" value="Unassembled WGS sequence"/>
</dbReference>
<feature type="chain" id="PRO_5047177939" evidence="2">
    <location>
        <begin position="24"/>
        <end position="241"/>
    </location>
</feature>
<evidence type="ECO:0000313" key="4">
    <source>
        <dbReference type="EMBL" id="MDN3687568.1"/>
    </source>
</evidence>
<dbReference type="EMBL" id="JAUFQS010000006">
    <property type="protein sequence ID" value="MDN3687568.1"/>
    <property type="molecule type" value="Genomic_DNA"/>
</dbReference>
<dbReference type="RefSeq" id="WP_163385160.1">
    <property type="nucleotide sequence ID" value="NZ_JAUFQS010000006.1"/>
</dbReference>
<name>A0ABT8C7I3_9BACT</name>
<dbReference type="InterPro" id="IPR003646">
    <property type="entry name" value="SH3-like_bac-type"/>
</dbReference>
<reference evidence="5" key="1">
    <citation type="journal article" date="2019" name="Int. J. Syst. Evol. Microbiol.">
        <title>The Global Catalogue of Microorganisms (GCM) 10K type strain sequencing project: providing services to taxonomists for standard genome sequencing and annotation.</title>
        <authorList>
            <consortium name="The Broad Institute Genomics Platform"/>
            <consortium name="The Broad Institute Genome Sequencing Center for Infectious Disease"/>
            <person name="Wu L."/>
            <person name="Ma J."/>
        </authorList>
    </citation>
    <scope>NUCLEOTIDE SEQUENCE [LARGE SCALE GENOMIC DNA]</scope>
    <source>
        <strain evidence="5">CECT 7706</strain>
    </source>
</reference>
<evidence type="ECO:0000256" key="2">
    <source>
        <dbReference type="SAM" id="SignalP"/>
    </source>
</evidence>
<accession>A0ABT8C7I3</accession>
<comment type="caution">
    <text evidence="4">The sequence shown here is derived from an EMBL/GenBank/DDBJ whole genome shotgun (WGS) entry which is preliminary data.</text>
</comment>
<organism evidence="4 5">
    <name type="scientific">Cyclobacterium jeungdonense</name>
    <dbReference type="NCBI Taxonomy" id="708087"/>
    <lineage>
        <taxon>Bacteria</taxon>
        <taxon>Pseudomonadati</taxon>
        <taxon>Bacteroidota</taxon>
        <taxon>Cytophagia</taxon>
        <taxon>Cytophagales</taxon>
        <taxon>Cyclobacteriaceae</taxon>
        <taxon>Cyclobacterium</taxon>
    </lineage>
</organism>
<evidence type="ECO:0000313" key="5">
    <source>
        <dbReference type="Proteomes" id="UP001236663"/>
    </source>
</evidence>
<evidence type="ECO:0000259" key="3">
    <source>
        <dbReference type="PROSITE" id="PS51781"/>
    </source>
</evidence>
<proteinExistence type="predicted"/>
<evidence type="ECO:0000256" key="1">
    <source>
        <dbReference type="SAM" id="Phobius"/>
    </source>
</evidence>
<dbReference type="SMART" id="SM00287">
    <property type="entry name" value="SH3b"/>
    <property type="match status" value="1"/>
</dbReference>
<protein>
    <submittedName>
        <fullName evidence="4">SH3 domain-containing protein</fullName>
    </submittedName>
</protein>
<dbReference type="PROSITE" id="PS51781">
    <property type="entry name" value="SH3B"/>
    <property type="match status" value="1"/>
</dbReference>
<keyword evidence="5" id="KW-1185">Reference proteome</keyword>
<keyword evidence="1" id="KW-0472">Membrane</keyword>
<keyword evidence="1" id="KW-0812">Transmembrane</keyword>
<keyword evidence="2" id="KW-0732">Signal</keyword>